<dbReference type="AlphaFoldDB" id="A0A1S8TBX3"/>
<proteinExistence type="predicted"/>
<dbReference type="Proteomes" id="UP000190890">
    <property type="component" value="Unassembled WGS sequence"/>
</dbReference>
<evidence type="ECO:0000256" key="1">
    <source>
        <dbReference type="SAM" id="MobiDB-lite"/>
    </source>
</evidence>
<reference evidence="2 3" key="1">
    <citation type="submission" date="2016-05" db="EMBL/GenBank/DDBJ databases">
        <title>Microbial solvent formation.</title>
        <authorList>
            <person name="Poehlein A."/>
            <person name="Montoya Solano J.D."/>
            <person name="Flitsch S."/>
            <person name="Krabben P."/>
            <person name="Duerre P."/>
            <person name="Daniel R."/>
        </authorList>
    </citation>
    <scope>NUCLEOTIDE SEQUENCE [LARGE SCALE GENOMIC DNA]</scope>
    <source>
        <strain evidence="2 3">DSM 2619</strain>
    </source>
</reference>
<dbReference type="EMBL" id="LZZM01000187">
    <property type="protein sequence ID" value="OOM75290.1"/>
    <property type="molecule type" value="Genomic_DNA"/>
</dbReference>
<evidence type="ECO:0000313" key="3">
    <source>
        <dbReference type="Proteomes" id="UP000190890"/>
    </source>
</evidence>
<gene>
    <name evidence="2" type="ORF">CLPUN_33470</name>
</gene>
<feature type="region of interest" description="Disordered" evidence="1">
    <location>
        <begin position="245"/>
        <end position="279"/>
    </location>
</feature>
<dbReference type="GO" id="GO:0042601">
    <property type="term" value="C:endospore-forming forespore"/>
    <property type="evidence" value="ECO:0007669"/>
    <property type="project" value="TreeGrafter"/>
</dbReference>
<sequence>MDELLIKEYLSKKGITIIGQCFHHDKDITHKDIISQINLIVELHKILVRCSFCGLSGIKSIIGKEIEDYKVQMKKLERYYDRVVNTSCHNEVDRLILANGKNMLKKAKESVNYIYEHDYFGAIRRSMNREELCLEKVQPSNLRRNEDKIEIGVIKNMTYNLVEEDLYNYIKKLQRAEINIDEEELIKVFIYESHLSFNSFDYLRGLCNYPRDFLKLWIKYIEINSGRNTLINKVMINENQINQRESNEINRKKNKINKQRDKSIDNEQNKTNEKSKINRKNKTNEELLLEFEKSLKYESKSFIKYR</sequence>
<name>A0A1S8TBX3_9CLOT</name>
<dbReference type="OrthoDB" id="1928514at2"/>
<dbReference type="STRING" id="29367.CLPUN_33470"/>
<organism evidence="2 3">
    <name type="scientific">Clostridium puniceum</name>
    <dbReference type="NCBI Taxonomy" id="29367"/>
    <lineage>
        <taxon>Bacteria</taxon>
        <taxon>Bacillati</taxon>
        <taxon>Bacillota</taxon>
        <taxon>Clostridia</taxon>
        <taxon>Eubacteriales</taxon>
        <taxon>Clostridiaceae</taxon>
        <taxon>Clostridium</taxon>
    </lineage>
</organism>
<dbReference type="Gene3D" id="3.90.1200.10">
    <property type="match status" value="1"/>
</dbReference>
<dbReference type="RefSeq" id="WP_077848382.1">
    <property type="nucleotide sequence ID" value="NZ_LZZM01000187.1"/>
</dbReference>
<comment type="caution">
    <text evidence="2">The sequence shown here is derived from an EMBL/GenBank/DDBJ whole genome shotgun (WGS) entry which is preliminary data.</text>
</comment>
<dbReference type="InterPro" id="IPR047175">
    <property type="entry name" value="CotS-like"/>
</dbReference>
<dbReference type="PANTHER" id="PTHR39179">
    <property type="entry name" value="SPORE COAT PROTEIN I"/>
    <property type="match status" value="1"/>
</dbReference>
<protein>
    <submittedName>
        <fullName evidence="2">Uncharacterized protein</fullName>
    </submittedName>
</protein>
<feature type="compositionally biased region" description="Basic and acidic residues" evidence="1">
    <location>
        <begin position="258"/>
        <end position="279"/>
    </location>
</feature>
<evidence type="ECO:0000313" key="2">
    <source>
        <dbReference type="EMBL" id="OOM75290.1"/>
    </source>
</evidence>
<dbReference type="PANTHER" id="PTHR39179:SF1">
    <property type="entry name" value="SPORE COAT PROTEIN I"/>
    <property type="match status" value="1"/>
</dbReference>
<accession>A0A1S8TBX3</accession>
<keyword evidence="3" id="KW-1185">Reference proteome</keyword>